<dbReference type="Proteomes" id="UP000292052">
    <property type="component" value="Unassembled WGS sequence"/>
</dbReference>
<protein>
    <submittedName>
        <fullName evidence="1">Vacuolar protein sorting-associated protein 62</fullName>
    </submittedName>
</protein>
<gene>
    <name evidence="1" type="ORF">BDFB_004871</name>
</gene>
<dbReference type="OrthoDB" id="188042at2759"/>
<reference evidence="1 2" key="1">
    <citation type="submission" date="2017-03" db="EMBL/GenBank/DDBJ databases">
        <title>Genome of the blue death feigning beetle - Asbolus verrucosus.</title>
        <authorList>
            <person name="Rider S.D."/>
        </authorList>
    </citation>
    <scope>NUCLEOTIDE SEQUENCE [LARGE SCALE GENOMIC DNA]</scope>
    <source>
        <strain evidence="1">Butters</strain>
        <tissue evidence="1">Head and leg muscle</tissue>
    </source>
</reference>
<comment type="caution">
    <text evidence="1">The sequence shown here is derived from an EMBL/GenBank/DDBJ whole genome shotgun (WGS) entry which is preliminary data.</text>
</comment>
<feature type="non-terminal residue" evidence="1">
    <location>
        <position position="332"/>
    </location>
</feature>
<proteinExistence type="predicted"/>
<name>A0A482W9B6_ASBVE</name>
<evidence type="ECO:0000313" key="2">
    <source>
        <dbReference type="Proteomes" id="UP000292052"/>
    </source>
</evidence>
<organism evidence="1 2">
    <name type="scientific">Asbolus verrucosus</name>
    <name type="common">Desert ironclad beetle</name>
    <dbReference type="NCBI Taxonomy" id="1661398"/>
    <lineage>
        <taxon>Eukaryota</taxon>
        <taxon>Metazoa</taxon>
        <taxon>Ecdysozoa</taxon>
        <taxon>Arthropoda</taxon>
        <taxon>Hexapoda</taxon>
        <taxon>Insecta</taxon>
        <taxon>Pterygota</taxon>
        <taxon>Neoptera</taxon>
        <taxon>Endopterygota</taxon>
        <taxon>Coleoptera</taxon>
        <taxon>Polyphaga</taxon>
        <taxon>Cucujiformia</taxon>
        <taxon>Tenebrionidae</taxon>
        <taxon>Pimeliinae</taxon>
        <taxon>Asbolus</taxon>
    </lineage>
</organism>
<feature type="non-terminal residue" evidence="1">
    <location>
        <position position="1"/>
    </location>
</feature>
<sequence length="332" mass="38439">KQLVTQWAPLIWISPEEKHFPTNVETFLRNVQVSDETGKLVISSINETHFPQFDSKSLFLVTKHSLESLRDEQSSFLYGHNPRQHSVPIYAMISPCTPYTSFRSSDFNSLRNDINALYGKTEPNRLFFSVTYWAFYPYNQGKKICFIGKVPTLTFFGTCFGHMKTIGSHVGDWEHISLSFRGKPFPSEMYLAVHDTGGYYRFDRHRRHFKFDSHRASKRVQKPKFPPIVRVQTEHPILFAADGSHGLWAAPGEHEYVKIPHLTDKCGYGIPWKTWENLKMFTLGSDDTPKWLYFKGKWGNPTTNCGLFKKFGLCEHTDGPPGILRNRQEFQC</sequence>
<evidence type="ECO:0000313" key="1">
    <source>
        <dbReference type="EMBL" id="RZC41791.1"/>
    </source>
</evidence>
<dbReference type="PANTHER" id="PTHR48174:SF5">
    <property type="entry name" value="VACUOLAR PROTEIN SORTING-ASSOCIATED PROTEIN 62"/>
    <property type="match status" value="1"/>
</dbReference>
<dbReference type="EMBL" id="QDEB01013992">
    <property type="protein sequence ID" value="RZC41791.1"/>
    <property type="molecule type" value="Genomic_DNA"/>
</dbReference>
<keyword evidence="2" id="KW-1185">Reference proteome</keyword>
<dbReference type="AlphaFoldDB" id="A0A482W9B6"/>
<dbReference type="PANTHER" id="PTHR48174">
    <property type="entry name" value="DUF946 FAMILY PROTEIN"/>
    <property type="match status" value="1"/>
</dbReference>
<accession>A0A482W9B6</accession>